<accession>A0ABM1KE34</accession>
<dbReference type="InterPro" id="IPR016186">
    <property type="entry name" value="C-type_lectin-like/link_sf"/>
</dbReference>
<reference evidence="4" key="1">
    <citation type="submission" date="2025-08" db="UniProtKB">
        <authorList>
            <consortium name="RefSeq"/>
        </authorList>
    </citation>
    <scope>IDENTIFICATION</scope>
</reference>
<gene>
    <name evidence="4" type="primary">LOC107114879</name>
</gene>
<evidence type="ECO:0000259" key="2">
    <source>
        <dbReference type="PROSITE" id="PS50041"/>
    </source>
</evidence>
<dbReference type="Gene3D" id="3.10.100.10">
    <property type="entry name" value="Mannose-Binding Protein A, subunit A"/>
    <property type="match status" value="1"/>
</dbReference>
<protein>
    <submittedName>
        <fullName evidence="4">PLIalpha-like protein</fullName>
    </submittedName>
</protein>
<keyword evidence="1" id="KW-0732">Signal</keyword>
<feature type="signal peptide" evidence="1">
    <location>
        <begin position="1"/>
        <end position="17"/>
    </location>
</feature>
<feature type="chain" id="PRO_5045468178" evidence="1">
    <location>
        <begin position="18"/>
        <end position="170"/>
    </location>
</feature>
<dbReference type="InterPro" id="IPR016187">
    <property type="entry name" value="CTDL_fold"/>
</dbReference>
<organism evidence="3 4">
    <name type="scientific">Gekko japonicus</name>
    <name type="common">Schlegel's Japanese gecko</name>
    <dbReference type="NCBI Taxonomy" id="146911"/>
    <lineage>
        <taxon>Eukaryota</taxon>
        <taxon>Metazoa</taxon>
        <taxon>Chordata</taxon>
        <taxon>Craniata</taxon>
        <taxon>Vertebrata</taxon>
        <taxon>Euteleostomi</taxon>
        <taxon>Lepidosauria</taxon>
        <taxon>Squamata</taxon>
        <taxon>Bifurcata</taxon>
        <taxon>Gekkota</taxon>
        <taxon>Gekkonidae</taxon>
        <taxon>Gekkoninae</taxon>
        <taxon>Gekko</taxon>
    </lineage>
</organism>
<dbReference type="Pfam" id="PF00059">
    <property type="entry name" value="Lectin_C"/>
    <property type="match status" value="1"/>
</dbReference>
<evidence type="ECO:0000313" key="4">
    <source>
        <dbReference type="RefSeq" id="XP_015271971.1"/>
    </source>
</evidence>
<proteinExistence type="predicted"/>
<name>A0ABM1KE34_GEKJA</name>
<dbReference type="SMART" id="SM00034">
    <property type="entry name" value="CLECT"/>
    <property type="match status" value="1"/>
</dbReference>
<feature type="domain" description="C-type lectin" evidence="2">
    <location>
        <begin position="125"/>
        <end position="166"/>
    </location>
</feature>
<dbReference type="SUPFAM" id="SSF56436">
    <property type="entry name" value="C-type lectin-like"/>
    <property type="match status" value="1"/>
</dbReference>
<dbReference type="InterPro" id="IPR001304">
    <property type="entry name" value="C-type_lectin-like"/>
</dbReference>
<dbReference type="GeneID" id="107114879"/>
<evidence type="ECO:0000256" key="1">
    <source>
        <dbReference type="SAM" id="SignalP"/>
    </source>
</evidence>
<sequence>MLLFLAFCALVLGTSLAVPQQQQKEECCHAELQSLIERQDYLTKQMKSLETAFYTVHHARSFGSGSESLFVTNGHEGNFDTANSTCAQAKGFIPSPANEAENNALMKTLQRHNKEAYLSHVSAGYSNWAPGEPSSAKGAESCVKIDDDDGKWRTTSCEEQLLITCEFSFV</sequence>
<evidence type="ECO:0000313" key="3">
    <source>
        <dbReference type="Proteomes" id="UP000694871"/>
    </source>
</evidence>
<dbReference type="Proteomes" id="UP000694871">
    <property type="component" value="Unplaced"/>
</dbReference>
<keyword evidence="3" id="KW-1185">Reference proteome</keyword>
<dbReference type="RefSeq" id="XP_015271971.1">
    <property type="nucleotide sequence ID" value="XM_015416485.1"/>
</dbReference>
<dbReference type="PROSITE" id="PS50041">
    <property type="entry name" value="C_TYPE_LECTIN_2"/>
    <property type="match status" value="1"/>
</dbReference>